<dbReference type="OrthoDB" id="8958249at2759"/>
<feature type="binding site" evidence="17">
    <location>
        <begin position="868"/>
        <end position="872"/>
    </location>
    <ligand>
        <name>3'-phosphoadenylyl sulfate</name>
        <dbReference type="ChEBI" id="CHEBI:58339"/>
    </ligand>
</feature>
<dbReference type="UniPathway" id="UPA00756"/>
<keyword evidence="11" id="KW-0333">Golgi apparatus</keyword>
<evidence type="ECO:0000259" key="22">
    <source>
        <dbReference type="Pfam" id="PF12062"/>
    </source>
</evidence>
<evidence type="ECO:0000256" key="3">
    <source>
        <dbReference type="ARBA" id="ARBA00005093"/>
    </source>
</evidence>
<evidence type="ECO:0000256" key="10">
    <source>
        <dbReference type="ARBA" id="ARBA00022989"/>
    </source>
</evidence>
<dbReference type="GeneID" id="580650"/>
<dbReference type="RefSeq" id="XP_030835755.1">
    <property type="nucleotide sequence ID" value="XM_030979895.1"/>
</dbReference>
<evidence type="ECO:0000256" key="5">
    <source>
        <dbReference type="ARBA" id="ARBA00012979"/>
    </source>
</evidence>
<dbReference type="InterPro" id="IPR027417">
    <property type="entry name" value="P-loop_NTPase"/>
</dbReference>
<feature type="domain" description="Sulfotransferase" evidence="21">
    <location>
        <begin position="641"/>
        <end position="889"/>
    </location>
</feature>
<evidence type="ECO:0000259" key="23">
    <source>
        <dbReference type="Pfam" id="PF25119"/>
    </source>
</evidence>
<reference evidence="25" key="1">
    <citation type="submission" date="2015-02" db="EMBL/GenBank/DDBJ databases">
        <title>Genome sequencing for Strongylocentrotus purpuratus.</title>
        <authorList>
            <person name="Murali S."/>
            <person name="Liu Y."/>
            <person name="Vee V."/>
            <person name="English A."/>
            <person name="Wang M."/>
            <person name="Skinner E."/>
            <person name="Han Y."/>
            <person name="Muzny D.M."/>
            <person name="Worley K.C."/>
            <person name="Gibbs R.A."/>
        </authorList>
    </citation>
    <scope>NUCLEOTIDE SEQUENCE</scope>
</reference>
<evidence type="ECO:0000256" key="9">
    <source>
        <dbReference type="ARBA" id="ARBA00022968"/>
    </source>
</evidence>
<comment type="subcellular location">
    <subcellularLocation>
        <location evidence="1">Golgi apparatus membrane</location>
        <topology evidence="1">Single-pass type II membrane protein</topology>
    </subcellularLocation>
</comment>
<dbReference type="PANTHER" id="PTHR10605:SF56">
    <property type="entry name" value="BIFUNCTIONAL HEPARAN SULFATE N-DEACETYLASE_N-SULFOTRANSFERASE"/>
    <property type="match status" value="1"/>
</dbReference>
<dbReference type="EnsemblMetazoa" id="XM_030979895">
    <property type="protein sequence ID" value="XP_030835755"/>
    <property type="gene ID" value="LOC580650"/>
</dbReference>
<evidence type="ECO:0000256" key="1">
    <source>
        <dbReference type="ARBA" id="ARBA00004323"/>
    </source>
</evidence>
<feature type="binding site" evidence="17">
    <location>
        <position position="747"/>
    </location>
    <ligand>
        <name>3'-phosphoadenylyl sulfate</name>
        <dbReference type="ChEBI" id="CHEBI:58339"/>
    </ligand>
</feature>
<keyword evidence="25" id="KW-1185">Reference proteome</keyword>
<dbReference type="GO" id="GO:0015012">
    <property type="term" value="P:heparan sulfate proteoglycan biosynthetic process"/>
    <property type="evidence" value="ECO:0000318"/>
    <property type="project" value="GO_Central"/>
</dbReference>
<keyword evidence="15" id="KW-0511">Multifunctional enzyme</keyword>
<keyword evidence="6" id="KW-0808">Transferase</keyword>
<evidence type="ECO:0000256" key="6">
    <source>
        <dbReference type="ARBA" id="ARBA00022679"/>
    </source>
</evidence>
<evidence type="ECO:0000256" key="4">
    <source>
        <dbReference type="ARBA" id="ARBA00010420"/>
    </source>
</evidence>
<feature type="domain" description="Heparan sulphate-N-deacetylase deacetylase" evidence="22">
    <location>
        <begin position="346"/>
        <end position="550"/>
    </location>
</feature>
<dbReference type="SUPFAM" id="SSF52540">
    <property type="entry name" value="P-loop containing nucleoside triphosphate hydrolases"/>
    <property type="match status" value="1"/>
</dbReference>
<evidence type="ECO:0000259" key="21">
    <source>
        <dbReference type="Pfam" id="PF00685"/>
    </source>
</evidence>
<keyword evidence="10 20" id="KW-1133">Transmembrane helix</keyword>
<dbReference type="PANTHER" id="PTHR10605">
    <property type="entry name" value="HEPARAN SULFATE SULFOTRANSFERASE"/>
    <property type="match status" value="1"/>
</dbReference>
<comment type="similarity">
    <text evidence="4">Belongs to the sulfotransferase 1 family. NDST subfamily.</text>
</comment>
<dbReference type="Gene3D" id="3.40.50.300">
    <property type="entry name" value="P-loop containing nucleotide triphosphate hydrolases"/>
    <property type="match status" value="1"/>
</dbReference>
<keyword evidence="14" id="KW-0325">Glycoprotein</keyword>
<dbReference type="GO" id="GO:0030210">
    <property type="term" value="P:heparin proteoglycan biosynthetic process"/>
    <property type="evidence" value="ECO:0007669"/>
    <property type="project" value="UniProtKB-UniPathway"/>
</dbReference>
<evidence type="ECO:0000256" key="12">
    <source>
        <dbReference type="ARBA" id="ARBA00023136"/>
    </source>
</evidence>
<evidence type="ECO:0000256" key="7">
    <source>
        <dbReference type="ARBA" id="ARBA00022692"/>
    </source>
</evidence>
<dbReference type="InterPro" id="IPR000863">
    <property type="entry name" value="Sulfotransferase_dom"/>
</dbReference>
<keyword evidence="13 18" id="KW-1015">Disulfide bond</keyword>
<keyword evidence="9" id="KW-0735">Signal-anchor</keyword>
<feature type="transmembrane region" description="Helical" evidence="20">
    <location>
        <begin position="21"/>
        <end position="42"/>
    </location>
</feature>
<feature type="active site" description="For sulfotransferase activity" evidence="16">
    <location>
        <position position="649"/>
    </location>
</feature>
<dbReference type="UniPathway" id="UPA00862"/>
<sequence>MICSSVKLATRRCFIPGRARRCFMVIVVVSLTSLWMLTMQIIQVRPQTHLPDVQSKGFSDHSISRTKSPKVRGVGLADEAHGGSPMDSPPEFEEEGTKLHQRLLKGEPVYQMAERHIKDTEGLVLVFLEMSDSGRNLLNILQSHRFNVKVALVHDSVWPSLTRDDDKGLFSVIIFESLRSYGHLSSVKTKVLQEYCRAFNVGIIIFTQPEVTSDFNQIRNFPLYIDQHARLKDPIVNQSSSVPRITRSNVRFFGNLPGDRWTTFRTNHSTYVPVMEANLAVPLQVVTHPDEKAKLNSKICVVYDRGWMDGIKRIFFGYSSNHFLHMVLVLDSIAHLTAGKLQTDLDRYVLIDIDDIFVGKIGIRLKASDIENMIKVQGEIQELVKGFRFNLGYSGKFFQHGDEEENAGDRKLLQEAKHFWWFPHMWDHMQPHLLKTKAKLKELMLLNKQFAVDNNIPIMKGYSVAPHHSGVYPVHEDLYSLWKEIWGIDATSTEEYPHLRPAHRRRGFIYKDIMVLPRQTCTLFTKTNFFSEYNGGKPALDGTIQGGELFATLVSNPVNIFMTHMSNYGSDRLATYTFKHAFQFVNTYTNLKLQTLPPVPTAKKYFELYPQEKQPLWGNPCEDHRLMEVWAEDKDCTRLPNSLILGPQKTGTTALYTFLQMHKGIVSNRPSEKTFEEVQFFNGDNYYNGLDWYLDFFPSNKNQSNVHIFEKSANYFDSAQAPKRVKALLPKAKLIVILLDPAKRAHSWYQHMRAHDDEASLQYSFRDVITAKPDSPKLLRELQKHCLEPGKYATHLQRWLTHFSSRQMFLLDGEMLKTNPALAMLRVQKFLKIKPTLNYSRLLKYDRQKGFYCPVGPKNRTRCLGKGKGRKYAEMDYESAEFLQAFYRQDNLILSSVLEKLNQPIPDWLNDHLKDF</sequence>
<keyword evidence="12 20" id="KW-0472">Membrane</keyword>
<evidence type="ECO:0000256" key="20">
    <source>
        <dbReference type="SAM" id="Phobius"/>
    </source>
</evidence>
<keyword evidence="7 20" id="KW-0812">Transmembrane</keyword>
<evidence type="ECO:0000256" key="11">
    <source>
        <dbReference type="ARBA" id="ARBA00023034"/>
    </source>
</evidence>
<dbReference type="Pfam" id="PF12062">
    <property type="entry name" value="HSNSD-CE"/>
    <property type="match status" value="1"/>
</dbReference>
<dbReference type="GO" id="GO:0015016">
    <property type="term" value="F:heparan sulfate N-sulfotransferase activity"/>
    <property type="evidence" value="ECO:0000318"/>
    <property type="project" value="GO_Central"/>
</dbReference>
<dbReference type="Proteomes" id="UP000007110">
    <property type="component" value="Unassembled WGS sequence"/>
</dbReference>
<dbReference type="InterPro" id="IPR037359">
    <property type="entry name" value="NST/OST"/>
</dbReference>
<dbReference type="KEGG" id="spu:580650"/>
<reference evidence="24" key="2">
    <citation type="submission" date="2021-01" db="UniProtKB">
        <authorList>
            <consortium name="EnsemblMetazoa"/>
        </authorList>
    </citation>
    <scope>IDENTIFICATION</scope>
</reference>
<evidence type="ECO:0000256" key="8">
    <source>
        <dbReference type="ARBA" id="ARBA00022801"/>
    </source>
</evidence>
<organism evidence="24 25">
    <name type="scientific">Strongylocentrotus purpuratus</name>
    <name type="common">Purple sea urchin</name>
    <dbReference type="NCBI Taxonomy" id="7668"/>
    <lineage>
        <taxon>Eukaryota</taxon>
        <taxon>Metazoa</taxon>
        <taxon>Echinodermata</taxon>
        <taxon>Eleutherozoa</taxon>
        <taxon>Echinozoa</taxon>
        <taxon>Echinoidea</taxon>
        <taxon>Euechinoidea</taxon>
        <taxon>Echinacea</taxon>
        <taxon>Camarodonta</taxon>
        <taxon>Echinidea</taxon>
        <taxon>Strongylocentrotidae</taxon>
        <taxon>Strongylocentrotus</taxon>
    </lineage>
</organism>
<keyword evidence="8" id="KW-0378">Hydrolase</keyword>
<evidence type="ECO:0000256" key="14">
    <source>
        <dbReference type="ARBA" id="ARBA00023180"/>
    </source>
</evidence>
<comment type="pathway">
    <text evidence="3">Glycan metabolism; heparan sulfate biosynthesis.</text>
</comment>
<dbReference type="GO" id="GO:0005794">
    <property type="term" value="C:Golgi apparatus"/>
    <property type="evidence" value="ECO:0000318"/>
    <property type="project" value="GO_Central"/>
</dbReference>
<evidence type="ECO:0000256" key="15">
    <source>
        <dbReference type="ARBA" id="ARBA00023268"/>
    </source>
</evidence>
<feature type="binding site" evidence="17">
    <location>
        <position position="852"/>
    </location>
    <ligand>
        <name>3'-phosphoadenylyl sulfate</name>
        <dbReference type="ChEBI" id="CHEBI:58339"/>
    </ligand>
</feature>
<dbReference type="GO" id="GO:0000139">
    <property type="term" value="C:Golgi membrane"/>
    <property type="evidence" value="ECO:0007669"/>
    <property type="project" value="UniProtKB-SubCell"/>
</dbReference>
<dbReference type="InterPro" id="IPR056793">
    <property type="entry name" value="HSNSD_N"/>
</dbReference>
<dbReference type="InterPro" id="IPR021930">
    <property type="entry name" value="Heparan_SO4_deacetylase_dom"/>
</dbReference>
<comment type="pathway">
    <text evidence="2">Glycan metabolism; heparin biosynthesis.</text>
</comment>
<evidence type="ECO:0000313" key="24">
    <source>
        <dbReference type="EnsemblMetazoa" id="XP_030835755"/>
    </source>
</evidence>
<dbReference type="OMA" id="GLKFWLH"/>
<feature type="domain" description="Heparan sulfate-N-deacetylase N-terminal" evidence="23">
    <location>
        <begin position="122"/>
        <end position="336"/>
    </location>
</feature>
<protein>
    <recommendedName>
        <fullName evidence="5">[heparan sulfate]-glucosamine N-sulfotransferase</fullName>
        <ecNumber evidence="5">2.8.2.8</ecNumber>
    </recommendedName>
</protein>
<dbReference type="Pfam" id="PF00685">
    <property type="entry name" value="Sulfotransfer_1"/>
    <property type="match status" value="1"/>
</dbReference>
<dbReference type="Pfam" id="PF25119">
    <property type="entry name" value="HSNSD_N"/>
    <property type="match status" value="1"/>
</dbReference>
<dbReference type="InParanoid" id="A0A7M7NF53"/>
<accession>A0A7M7NF53</accession>
<proteinExistence type="inferred from homology"/>
<feature type="disulfide bond" evidence="18">
    <location>
        <begin position="853"/>
        <end position="863"/>
    </location>
</feature>
<evidence type="ECO:0000256" key="2">
    <source>
        <dbReference type="ARBA" id="ARBA00004841"/>
    </source>
</evidence>
<dbReference type="AlphaFoldDB" id="A0A7M7NF53"/>
<dbReference type="GO" id="GO:0016787">
    <property type="term" value="F:hydrolase activity"/>
    <property type="evidence" value="ECO:0007669"/>
    <property type="project" value="UniProtKB-KW"/>
</dbReference>
<evidence type="ECO:0000256" key="18">
    <source>
        <dbReference type="PIRSR" id="PIRSR637359-3"/>
    </source>
</evidence>
<dbReference type="FunCoup" id="A0A7M7NF53">
    <property type="interactions" value="2699"/>
</dbReference>
<feature type="region of interest" description="Disordered" evidence="19">
    <location>
        <begin position="75"/>
        <end position="95"/>
    </location>
</feature>
<evidence type="ECO:0000313" key="25">
    <source>
        <dbReference type="Proteomes" id="UP000007110"/>
    </source>
</evidence>
<evidence type="ECO:0000256" key="19">
    <source>
        <dbReference type="SAM" id="MobiDB-lite"/>
    </source>
</evidence>
<evidence type="ECO:0000256" key="16">
    <source>
        <dbReference type="PIRSR" id="PIRSR637359-1"/>
    </source>
</evidence>
<evidence type="ECO:0000256" key="17">
    <source>
        <dbReference type="PIRSR" id="PIRSR637359-2"/>
    </source>
</evidence>
<evidence type="ECO:0000256" key="13">
    <source>
        <dbReference type="ARBA" id="ARBA00023157"/>
    </source>
</evidence>
<dbReference type="EC" id="2.8.2.8" evidence="5"/>
<name>A0A7M7NF53_STRPU</name>
<dbReference type="GO" id="GO:0019213">
    <property type="term" value="F:deacetylase activity"/>
    <property type="evidence" value="ECO:0000318"/>
    <property type="project" value="GO_Central"/>
</dbReference>